<sequence>MLKQDFAAAAMLSVSLADKWYEPVERAMMEFAIVSPMRAAAFIAQIGHESGGFQDTREIWGPTPAQERYEGRQDLGNVNPGDGKKYMGRGLIQITGRANYAAVALGLGLDVLSNPGLLERPILAARSAGWWWSRNGCNEIADSGDFEALTRRINGGLNGYPDRLHRYNIARAVLGA</sequence>
<feature type="domain" description="Glycoside hydrolase family 19 catalytic" evidence="1">
    <location>
        <begin position="39"/>
        <end position="134"/>
    </location>
</feature>
<organism evidence="2 3">
    <name type="scientific">Bordetella flabilis</name>
    <dbReference type="NCBI Taxonomy" id="463014"/>
    <lineage>
        <taxon>Bacteria</taxon>
        <taxon>Pseudomonadati</taxon>
        <taxon>Pseudomonadota</taxon>
        <taxon>Betaproteobacteria</taxon>
        <taxon>Burkholderiales</taxon>
        <taxon>Alcaligenaceae</taxon>
        <taxon>Bordetella</taxon>
    </lineage>
</organism>
<dbReference type="Proteomes" id="UP000091926">
    <property type="component" value="Chromosome"/>
</dbReference>
<accession>A0A193GGF6</accession>
<proteinExistence type="predicted"/>
<dbReference type="InterPro" id="IPR052354">
    <property type="entry name" value="Cell_Wall_Dynamics_Protein"/>
</dbReference>
<dbReference type="InterPro" id="IPR000726">
    <property type="entry name" value="Glyco_hydro_19_cat"/>
</dbReference>
<dbReference type="GO" id="GO:0016998">
    <property type="term" value="P:cell wall macromolecule catabolic process"/>
    <property type="evidence" value="ECO:0007669"/>
    <property type="project" value="InterPro"/>
</dbReference>
<dbReference type="PANTHER" id="PTHR34408">
    <property type="entry name" value="FAMILY PROTEIN, PUTATIVE-RELATED"/>
    <property type="match status" value="1"/>
</dbReference>
<dbReference type="EMBL" id="CP016172">
    <property type="protein sequence ID" value="ANN78900.1"/>
    <property type="molecule type" value="Genomic_DNA"/>
</dbReference>
<dbReference type="InterPro" id="IPR023346">
    <property type="entry name" value="Lysozyme-like_dom_sf"/>
</dbReference>
<dbReference type="GO" id="GO:0006032">
    <property type="term" value="P:chitin catabolic process"/>
    <property type="evidence" value="ECO:0007669"/>
    <property type="project" value="InterPro"/>
</dbReference>
<dbReference type="Pfam" id="PF00182">
    <property type="entry name" value="Glyco_hydro_19"/>
    <property type="match status" value="1"/>
</dbReference>
<dbReference type="PANTHER" id="PTHR34408:SF1">
    <property type="entry name" value="GLYCOSYL HYDROLASE FAMILY 19 DOMAIN-CONTAINING PROTEIN HI_1415"/>
    <property type="match status" value="1"/>
</dbReference>
<dbReference type="GO" id="GO:0004568">
    <property type="term" value="F:chitinase activity"/>
    <property type="evidence" value="ECO:0007669"/>
    <property type="project" value="InterPro"/>
</dbReference>
<evidence type="ECO:0000313" key="2">
    <source>
        <dbReference type="EMBL" id="ANN78900.1"/>
    </source>
</evidence>
<evidence type="ECO:0000313" key="3">
    <source>
        <dbReference type="Proteomes" id="UP000091926"/>
    </source>
</evidence>
<dbReference type="KEGG" id="bfz:BAU07_18830"/>
<dbReference type="OrthoDB" id="1491023at2"/>
<dbReference type="SUPFAM" id="SSF53955">
    <property type="entry name" value="Lysozyme-like"/>
    <property type="match status" value="1"/>
</dbReference>
<reference evidence="2 3" key="1">
    <citation type="submission" date="2016-06" db="EMBL/GenBank/DDBJ databases">
        <title>Complete genome sequences of Bordetella bronchialis and Bordetella flabilis.</title>
        <authorList>
            <person name="LiPuma J.J."/>
            <person name="Spilker T."/>
        </authorList>
    </citation>
    <scope>NUCLEOTIDE SEQUENCE [LARGE SCALE GENOMIC DNA]</scope>
    <source>
        <strain evidence="2 3">AU10664</strain>
    </source>
</reference>
<protein>
    <submittedName>
        <fullName evidence="2">Chitinase</fullName>
    </submittedName>
</protein>
<name>A0A193GGF6_9BORD</name>
<keyword evidence="3" id="KW-1185">Reference proteome</keyword>
<dbReference type="Gene3D" id="1.10.530.10">
    <property type="match status" value="1"/>
</dbReference>
<evidence type="ECO:0000259" key="1">
    <source>
        <dbReference type="Pfam" id="PF00182"/>
    </source>
</evidence>
<dbReference type="AlphaFoldDB" id="A0A193GGF6"/>
<dbReference type="RefSeq" id="WP_066660843.1">
    <property type="nucleotide sequence ID" value="NZ_CBCSCL010000012.1"/>
</dbReference>
<gene>
    <name evidence="2" type="ORF">BAU07_18830</name>
</gene>
<dbReference type="STRING" id="463014.BAU07_18830"/>